<dbReference type="PROSITE" id="PS50023">
    <property type="entry name" value="LIM_DOMAIN_2"/>
    <property type="match status" value="1"/>
</dbReference>
<dbReference type="GO" id="GO:0046872">
    <property type="term" value="F:metal ion binding"/>
    <property type="evidence" value="ECO:0007669"/>
    <property type="project" value="UniProtKB-KW"/>
</dbReference>
<organism evidence="6 7">
    <name type="scientific">Chlamydomonas eustigma</name>
    <dbReference type="NCBI Taxonomy" id="1157962"/>
    <lineage>
        <taxon>Eukaryota</taxon>
        <taxon>Viridiplantae</taxon>
        <taxon>Chlorophyta</taxon>
        <taxon>core chlorophytes</taxon>
        <taxon>Chlorophyceae</taxon>
        <taxon>CS clade</taxon>
        <taxon>Chlamydomonadales</taxon>
        <taxon>Chlamydomonadaceae</taxon>
        <taxon>Chlamydomonas</taxon>
    </lineage>
</organism>
<dbReference type="InterPro" id="IPR022087">
    <property type="entry name" value="DA1-like_dom"/>
</dbReference>
<dbReference type="GO" id="GO:0043130">
    <property type="term" value="F:ubiquitin binding"/>
    <property type="evidence" value="ECO:0007669"/>
    <property type="project" value="TreeGrafter"/>
</dbReference>
<proteinExistence type="predicted"/>
<evidence type="ECO:0000313" key="7">
    <source>
        <dbReference type="Proteomes" id="UP000232323"/>
    </source>
</evidence>
<gene>
    <name evidence="6" type="ORF">CEUSTIGMA_g2991.t1</name>
</gene>
<dbReference type="Pfam" id="PF00412">
    <property type="entry name" value="LIM"/>
    <property type="match status" value="1"/>
</dbReference>
<feature type="domain" description="LIM zinc-binding" evidence="5">
    <location>
        <begin position="82"/>
        <end position="147"/>
    </location>
</feature>
<sequence length="452" mass="49913">MNPSGRARTQEQEDLELALAISASLEQGKGPGPVPALQNISNNRPPQIGHHAPQPLPSQPAVTSKSKTQQRHVNNVLPVGPDVCPGCRTSVSWYGQHIMALGHKWHAQCLRCALCNEPLSNSGGAQFAKGSDGMPYHTACHKTKFHPVCAVCSNFIPERLDGLIQFKELSFWHQKVCMHHLTSSATSSATSSDIRSQVVQCCSCSRYQSQRGPQFVNLEEGRNLCLECVSSVVLDTKDAQPLYEDVLNFYTSMGMQHPHHAPFVLVDSKTLNEYSSREGRDSSGGPIFHVRGLCLATVYRSVPTVVRSFGALGLNVRSVATPLEHQARTTCSVSAILVMYGLPRLLTGCIIAHELMHAWLRMRNVASLDAQVEEGMCQLMALLWLDRQHDTLKRDEMQQRLASYFSYQIREDTSVVYGEGFRIAYDAFQKHGGGMRGLSGVINSILMTGRIQ</sequence>
<dbReference type="EMBL" id="BEGY01000012">
    <property type="protein sequence ID" value="GAX75548.1"/>
    <property type="molecule type" value="Genomic_DNA"/>
</dbReference>
<feature type="compositionally biased region" description="Polar residues" evidence="4">
    <location>
        <begin position="60"/>
        <end position="70"/>
    </location>
</feature>
<dbReference type="OrthoDB" id="25414at2759"/>
<name>A0A250WXH6_9CHLO</name>
<protein>
    <recommendedName>
        <fullName evidence="5">LIM zinc-binding domain-containing protein</fullName>
    </recommendedName>
</protein>
<dbReference type="Pfam" id="PF12315">
    <property type="entry name" value="DA1-like"/>
    <property type="match status" value="2"/>
</dbReference>
<evidence type="ECO:0000256" key="4">
    <source>
        <dbReference type="SAM" id="MobiDB-lite"/>
    </source>
</evidence>
<evidence type="ECO:0000313" key="6">
    <source>
        <dbReference type="EMBL" id="GAX75548.1"/>
    </source>
</evidence>
<dbReference type="PROSITE" id="PS00478">
    <property type="entry name" value="LIM_DOMAIN_1"/>
    <property type="match status" value="1"/>
</dbReference>
<keyword evidence="1 3" id="KW-0479">Metal-binding</keyword>
<evidence type="ECO:0000256" key="3">
    <source>
        <dbReference type="PROSITE-ProRule" id="PRU00125"/>
    </source>
</evidence>
<dbReference type="AlphaFoldDB" id="A0A250WXH6"/>
<accession>A0A250WXH6</accession>
<reference evidence="6 7" key="1">
    <citation type="submission" date="2017-08" db="EMBL/GenBank/DDBJ databases">
        <title>Acidophilic green algal genome provides insights into adaptation to an acidic environment.</title>
        <authorList>
            <person name="Hirooka S."/>
            <person name="Hirose Y."/>
            <person name="Kanesaki Y."/>
            <person name="Higuchi S."/>
            <person name="Fujiwara T."/>
            <person name="Onuma R."/>
            <person name="Era A."/>
            <person name="Ohbayashi R."/>
            <person name="Uzuka A."/>
            <person name="Nozaki H."/>
            <person name="Yoshikawa H."/>
            <person name="Miyagishima S.Y."/>
        </authorList>
    </citation>
    <scope>NUCLEOTIDE SEQUENCE [LARGE SCALE GENOMIC DNA]</scope>
    <source>
        <strain evidence="6 7">NIES-2499</strain>
    </source>
</reference>
<dbReference type="PANTHER" id="PTHR24209">
    <property type="entry name" value="PROTEIN DA1-RELATED 2"/>
    <property type="match status" value="1"/>
</dbReference>
<keyword evidence="7" id="KW-1185">Reference proteome</keyword>
<dbReference type="InterPro" id="IPR045218">
    <property type="entry name" value="DA1-like"/>
</dbReference>
<dbReference type="PANTHER" id="PTHR24209:SF7">
    <property type="entry name" value="PROTEIN DA1-RELATED 2"/>
    <property type="match status" value="1"/>
</dbReference>
<dbReference type="InterPro" id="IPR001781">
    <property type="entry name" value="Znf_LIM"/>
</dbReference>
<dbReference type="SUPFAM" id="SSF57716">
    <property type="entry name" value="Glucocorticoid receptor-like (DNA-binding domain)"/>
    <property type="match status" value="1"/>
</dbReference>
<keyword evidence="2 3" id="KW-0862">Zinc</keyword>
<dbReference type="STRING" id="1157962.A0A250WXH6"/>
<evidence type="ECO:0000256" key="2">
    <source>
        <dbReference type="ARBA" id="ARBA00022833"/>
    </source>
</evidence>
<keyword evidence="3" id="KW-0440">LIM domain</keyword>
<feature type="region of interest" description="Disordered" evidence="4">
    <location>
        <begin position="26"/>
        <end position="70"/>
    </location>
</feature>
<dbReference type="Proteomes" id="UP000232323">
    <property type="component" value="Unassembled WGS sequence"/>
</dbReference>
<comment type="caution">
    <text evidence="6">The sequence shown here is derived from an EMBL/GenBank/DDBJ whole genome shotgun (WGS) entry which is preliminary data.</text>
</comment>
<evidence type="ECO:0000256" key="1">
    <source>
        <dbReference type="ARBA" id="ARBA00022723"/>
    </source>
</evidence>
<dbReference type="Gene3D" id="2.10.110.10">
    <property type="entry name" value="Cysteine Rich Protein"/>
    <property type="match status" value="1"/>
</dbReference>
<dbReference type="SMART" id="SM00132">
    <property type="entry name" value="LIM"/>
    <property type="match status" value="1"/>
</dbReference>
<evidence type="ECO:0000259" key="5">
    <source>
        <dbReference type="PROSITE" id="PS50023"/>
    </source>
</evidence>